<evidence type="ECO:0000313" key="2">
    <source>
        <dbReference type="EMBL" id="MDR7087650.1"/>
    </source>
</evidence>
<evidence type="ECO:0000313" key="3">
    <source>
        <dbReference type="Proteomes" id="UP001257739"/>
    </source>
</evidence>
<organism evidence="2 3">
    <name type="scientific">Aeromicrobium panaciterrae</name>
    <dbReference type="NCBI Taxonomy" id="363861"/>
    <lineage>
        <taxon>Bacteria</taxon>
        <taxon>Bacillati</taxon>
        <taxon>Actinomycetota</taxon>
        <taxon>Actinomycetes</taxon>
        <taxon>Propionibacteriales</taxon>
        <taxon>Nocardioidaceae</taxon>
        <taxon>Aeromicrobium</taxon>
    </lineage>
</organism>
<proteinExistence type="predicted"/>
<dbReference type="EMBL" id="JAVDWH010000001">
    <property type="protein sequence ID" value="MDR7087650.1"/>
    <property type="molecule type" value="Genomic_DNA"/>
</dbReference>
<dbReference type="RefSeq" id="WP_309971594.1">
    <property type="nucleotide sequence ID" value="NZ_JAVDWH010000001.1"/>
</dbReference>
<keyword evidence="1" id="KW-1133">Transmembrane helix</keyword>
<keyword evidence="1" id="KW-0812">Transmembrane</keyword>
<name>A0ABU1UR96_9ACTN</name>
<comment type="caution">
    <text evidence="2">The sequence shown here is derived from an EMBL/GenBank/DDBJ whole genome shotgun (WGS) entry which is preliminary data.</text>
</comment>
<keyword evidence="3" id="KW-1185">Reference proteome</keyword>
<dbReference type="Proteomes" id="UP001257739">
    <property type="component" value="Unassembled WGS sequence"/>
</dbReference>
<gene>
    <name evidence="2" type="ORF">J2X11_002489</name>
</gene>
<protein>
    <recommendedName>
        <fullName evidence="4">SHOCT domain-containing protein</fullName>
    </recommendedName>
</protein>
<keyword evidence="1" id="KW-0472">Membrane</keyword>
<evidence type="ECO:0008006" key="4">
    <source>
        <dbReference type="Google" id="ProtNLM"/>
    </source>
</evidence>
<accession>A0ABU1UR96</accession>
<evidence type="ECO:0000256" key="1">
    <source>
        <dbReference type="SAM" id="Phobius"/>
    </source>
</evidence>
<feature type="transmembrane region" description="Helical" evidence="1">
    <location>
        <begin position="18"/>
        <end position="37"/>
    </location>
</feature>
<sequence length="102" mass="10766">MDDPYGNDSLLSGAPTEFIAFFVGILIVGGILLILNWKKAADAGINPLTMETEAMTTLIKSKALSPEKSLEERLAELDALHAKGTISAAELAAARAEALKNP</sequence>
<reference evidence="2 3" key="1">
    <citation type="submission" date="2023-07" db="EMBL/GenBank/DDBJ databases">
        <title>Sorghum-associated microbial communities from plants grown in Nebraska, USA.</title>
        <authorList>
            <person name="Schachtman D."/>
        </authorList>
    </citation>
    <scope>NUCLEOTIDE SEQUENCE [LARGE SCALE GENOMIC DNA]</scope>
    <source>
        <strain evidence="2 3">BE248</strain>
    </source>
</reference>